<dbReference type="InterPro" id="IPR017853">
    <property type="entry name" value="GH"/>
</dbReference>
<sequence>MLSETEIADVVQQLTLEEKISMLVGQNGWETRAIDRLRIPALKVTDGPNGARGAEIFDGPTAACFPACVSLASTFDPALAWKIGEALGQEAETKGAHVVLGPTVCLHRSPLGGRNFESFSEDPLLAGIMAAGYVRGMQESSRVGATVKHYAANEQETRRFNVDETISERALREIYLKPFEIVVKEADPWCMMMAYNKINGKYIDDQPGLLNTTLRDEWGWKGHMMSDWGATSNVGNSIKQGMDLEMPGPPIRRKTDAVKEALVKGECSVDDIDRSVRSLLRLLNNTGKFDDRRAPVAEHSISRPEHEKLIREAGAAGMVLLKNEGNILPLQRDRLKKVALLGPLAKTAAAHGGGSASLNSHYKISAYDAFVERLTPDVEVTTAPGAHIFRVYPVLSDGLFVDKEQKTVGVTGEYFTTREIAADARPLHSQTYFRSQFDSLLNDNVIDALSARYKTYFVPKQTGTHYWSCSSCGPSTMYIDGVEVAAQPEDIVDSMPFIIGAQDEARFRHEMKAGQIYEIRIDTERARGCVADTTLIAYPIGVHIGFVYQDDMERDLQAEAVALAKEADVAFVFVGNNTMWETEGVDMPSMALPDANGSQDKLVAAIAAASPNTIVVLTTGTAKDLPWLDSVSGLIQTWYAGQEAGNSLADVVFGGIAPAGKLPFSWPRKIEDVPSYGNFGLDAHDSRAVTYNEGVFMGYRHFDRRAGESDSALFPFGFGLTYSSFVVDGASVSGSLSNIVAKSVVVKATVRNTGSTAGSETVQVYLAPPKTSSIERPLKTLAGFGKVFLQPGERATVTVALDRTHAAFWDEEAHQWKVDAGDHEILVGRSSSVDDIDVRLRLRSATEFIFAP</sequence>
<dbReference type="InterPro" id="IPR037524">
    <property type="entry name" value="PA14/GLEYA"/>
</dbReference>
<evidence type="ECO:0000256" key="2">
    <source>
        <dbReference type="ARBA" id="ARBA00004987"/>
    </source>
</evidence>
<dbReference type="PROSITE" id="PS51820">
    <property type="entry name" value="PA14"/>
    <property type="match status" value="1"/>
</dbReference>
<dbReference type="InterPro" id="IPR036962">
    <property type="entry name" value="Glyco_hydro_3_N_sf"/>
</dbReference>
<keyword evidence="7" id="KW-0119">Carbohydrate metabolism</keyword>
<evidence type="ECO:0000256" key="3">
    <source>
        <dbReference type="ARBA" id="ARBA00005336"/>
    </source>
</evidence>
<reference evidence="11 12" key="1">
    <citation type="journal article" date="2024" name="IMA Fungus">
        <title>IMA Genome - F19 : A genome assembly and annotation guide to empower mycologists, including annotated draft genome sequences of Ceratocystis pirilliformis, Diaporthe australafricana, Fusarium ophioides, Paecilomyces lecythidis, and Sporothrix stenoceras.</title>
        <authorList>
            <person name="Aylward J."/>
            <person name="Wilson A.M."/>
            <person name="Visagie C.M."/>
            <person name="Spraker J."/>
            <person name="Barnes I."/>
            <person name="Buitendag C."/>
            <person name="Ceriani C."/>
            <person name="Del Mar Angel L."/>
            <person name="du Plessis D."/>
            <person name="Fuchs T."/>
            <person name="Gasser K."/>
            <person name="Kramer D."/>
            <person name="Li W."/>
            <person name="Munsamy K."/>
            <person name="Piso A."/>
            <person name="Price J.L."/>
            <person name="Sonnekus B."/>
            <person name="Thomas C."/>
            <person name="van der Nest A."/>
            <person name="van Dijk A."/>
            <person name="van Heerden A."/>
            <person name="van Vuuren N."/>
            <person name="Yilmaz N."/>
            <person name="Duong T.A."/>
            <person name="van der Merwe N.A."/>
            <person name="Wingfield M.J."/>
            <person name="Wingfield B.D."/>
        </authorList>
    </citation>
    <scope>NUCLEOTIDE SEQUENCE [LARGE SCALE GENOMIC DNA]</scope>
    <source>
        <strain evidence="11 12">CMW 5346</strain>
    </source>
</reference>
<dbReference type="InterPro" id="IPR050288">
    <property type="entry name" value="Cellulose_deg_GH3"/>
</dbReference>
<accession>A0ABR3YYY1</accession>
<evidence type="ECO:0000259" key="10">
    <source>
        <dbReference type="PROSITE" id="PS51820"/>
    </source>
</evidence>
<name>A0ABR3YYY1_9PEZI</name>
<evidence type="ECO:0000256" key="1">
    <source>
        <dbReference type="ARBA" id="ARBA00000448"/>
    </source>
</evidence>
<dbReference type="InterPro" id="IPR026891">
    <property type="entry name" value="Fn3-like"/>
</dbReference>
<comment type="similarity">
    <text evidence="3">Belongs to the glycosyl hydrolase 3 family.</text>
</comment>
<dbReference type="Pfam" id="PF07691">
    <property type="entry name" value="PA14"/>
    <property type="match status" value="1"/>
</dbReference>
<dbReference type="Gene3D" id="3.20.20.300">
    <property type="entry name" value="Glycoside hydrolase, family 3, N-terminal domain"/>
    <property type="match status" value="1"/>
</dbReference>
<dbReference type="SMART" id="SM00758">
    <property type="entry name" value="PA14"/>
    <property type="match status" value="1"/>
</dbReference>
<keyword evidence="9" id="KW-0624">Polysaccharide degradation</keyword>
<dbReference type="InterPro" id="IPR001764">
    <property type="entry name" value="Glyco_hydro_3_N"/>
</dbReference>
<dbReference type="Proteomes" id="UP001583186">
    <property type="component" value="Unassembled WGS sequence"/>
</dbReference>
<evidence type="ECO:0000256" key="4">
    <source>
        <dbReference type="ARBA" id="ARBA00012744"/>
    </source>
</evidence>
<evidence type="ECO:0000313" key="12">
    <source>
        <dbReference type="Proteomes" id="UP001583186"/>
    </source>
</evidence>
<evidence type="ECO:0000256" key="9">
    <source>
        <dbReference type="ARBA" id="ARBA00023326"/>
    </source>
</evidence>
<keyword evidence="8" id="KW-0326">Glycosidase</keyword>
<gene>
    <name evidence="11" type="ORF">Sste5346_006461</name>
</gene>
<dbReference type="SUPFAM" id="SSF52279">
    <property type="entry name" value="Beta-D-glucan exohydrolase, C-terminal domain"/>
    <property type="match status" value="1"/>
</dbReference>
<evidence type="ECO:0000313" key="11">
    <source>
        <dbReference type="EMBL" id="KAL1893285.1"/>
    </source>
</evidence>
<keyword evidence="6" id="KW-0325">Glycoprotein</keyword>
<dbReference type="PRINTS" id="PR00133">
    <property type="entry name" value="GLHYDRLASE3"/>
</dbReference>
<keyword evidence="5" id="KW-0378">Hydrolase</keyword>
<dbReference type="EC" id="3.2.1.21" evidence="4"/>
<protein>
    <recommendedName>
        <fullName evidence="4">beta-glucosidase</fullName>
        <ecNumber evidence="4">3.2.1.21</ecNumber>
    </recommendedName>
</protein>
<dbReference type="InterPro" id="IPR036881">
    <property type="entry name" value="Glyco_hydro_3_C_sf"/>
</dbReference>
<dbReference type="InterPro" id="IPR002772">
    <property type="entry name" value="Glyco_hydro_3_C"/>
</dbReference>
<evidence type="ECO:0000256" key="7">
    <source>
        <dbReference type="ARBA" id="ARBA00023277"/>
    </source>
</evidence>
<proteinExistence type="inferred from homology"/>
<dbReference type="Pfam" id="PF01915">
    <property type="entry name" value="Glyco_hydro_3_C"/>
    <property type="match status" value="1"/>
</dbReference>
<evidence type="ECO:0000256" key="5">
    <source>
        <dbReference type="ARBA" id="ARBA00022801"/>
    </source>
</evidence>
<evidence type="ECO:0000256" key="8">
    <source>
        <dbReference type="ARBA" id="ARBA00023295"/>
    </source>
</evidence>
<dbReference type="Pfam" id="PF14310">
    <property type="entry name" value="Fn3-like"/>
    <property type="match status" value="1"/>
</dbReference>
<dbReference type="SUPFAM" id="SSF56988">
    <property type="entry name" value="Anthrax protective antigen"/>
    <property type="match status" value="1"/>
</dbReference>
<feature type="domain" description="PA14" evidence="10">
    <location>
        <begin position="405"/>
        <end position="561"/>
    </location>
</feature>
<comment type="catalytic activity">
    <reaction evidence="1">
        <text>Hydrolysis of terminal, non-reducing beta-D-glucosyl residues with release of beta-D-glucose.</text>
        <dbReference type="EC" id="3.2.1.21"/>
    </reaction>
</comment>
<dbReference type="Gene3D" id="2.60.120.260">
    <property type="entry name" value="Galactose-binding domain-like"/>
    <property type="match status" value="1"/>
</dbReference>
<dbReference type="InterPro" id="IPR011658">
    <property type="entry name" value="PA14_dom"/>
</dbReference>
<dbReference type="PANTHER" id="PTHR42715">
    <property type="entry name" value="BETA-GLUCOSIDASE"/>
    <property type="match status" value="1"/>
</dbReference>
<dbReference type="SUPFAM" id="SSF51445">
    <property type="entry name" value="(Trans)glycosidases"/>
    <property type="match status" value="1"/>
</dbReference>
<keyword evidence="12" id="KW-1185">Reference proteome</keyword>
<dbReference type="PANTHER" id="PTHR42715:SF3">
    <property type="entry name" value="BETA-GLUCOSIDASE B-RELATED"/>
    <property type="match status" value="1"/>
</dbReference>
<evidence type="ECO:0000256" key="6">
    <source>
        <dbReference type="ARBA" id="ARBA00023180"/>
    </source>
</evidence>
<comment type="caution">
    <text evidence="11">The sequence shown here is derived from an EMBL/GenBank/DDBJ whole genome shotgun (WGS) entry which is preliminary data.</text>
</comment>
<comment type="pathway">
    <text evidence="2">Glycan metabolism; cellulose degradation.</text>
</comment>
<organism evidence="11 12">
    <name type="scientific">Sporothrix stenoceras</name>
    <dbReference type="NCBI Taxonomy" id="5173"/>
    <lineage>
        <taxon>Eukaryota</taxon>
        <taxon>Fungi</taxon>
        <taxon>Dikarya</taxon>
        <taxon>Ascomycota</taxon>
        <taxon>Pezizomycotina</taxon>
        <taxon>Sordariomycetes</taxon>
        <taxon>Sordariomycetidae</taxon>
        <taxon>Ophiostomatales</taxon>
        <taxon>Ophiostomataceae</taxon>
        <taxon>Sporothrix</taxon>
    </lineage>
</organism>
<dbReference type="InterPro" id="IPR013783">
    <property type="entry name" value="Ig-like_fold"/>
</dbReference>
<dbReference type="Gene3D" id="3.40.50.1700">
    <property type="entry name" value="Glycoside hydrolase family 3 C-terminal domain"/>
    <property type="match status" value="1"/>
</dbReference>
<dbReference type="SMART" id="SM01217">
    <property type="entry name" value="Fn3_like"/>
    <property type="match status" value="1"/>
</dbReference>
<dbReference type="EMBL" id="JAWCUI010000038">
    <property type="protein sequence ID" value="KAL1893285.1"/>
    <property type="molecule type" value="Genomic_DNA"/>
</dbReference>
<dbReference type="Gene3D" id="2.60.40.10">
    <property type="entry name" value="Immunoglobulins"/>
    <property type="match status" value="1"/>
</dbReference>
<dbReference type="Pfam" id="PF00933">
    <property type="entry name" value="Glyco_hydro_3"/>
    <property type="match status" value="1"/>
</dbReference>